<reference evidence="1 2" key="1">
    <citation type="submission" date="2020-08" db="EMBL/GenBank/DDBJ databases">
        <title>Genomic Encyclopedia of Type Strains, Phase III (KMG-III): the genomes of soil and plant-associated and newly described type strains.</title>
        <authorList>
            <person name="Whitman W."/>
        </authorList>
    </citation>
    <scope>NUCLEOTIDE SEQUENCE [LARGE SCALE GENOMIC DNA]</scope>
    <source>
        <strain evidence="1 2">CECT 8234</strain>
    </source>
</reference>
<gene>
    <name evidence="1" type="ORF">FHS16_006118</name>
</gene>
<accession>A0A7W5CE23</accession>
<keyword evidence="2" id="KW-1185">Reference proteome</keyword>
<name>A0A7W5CE23_9BACL</name>
<organism evidence="1 2">
    <name type="scientific">Paenibacillus endophyticus</name>
    <dbReference type="NCBI Taxonomy" id="1294268"/>
    <lineage>
        <taxon>Bacteria</taxon>
        <taxon>Bacillati</taxon>
        <taxon>Bacillota</taxon>
        <taxon>Bacilli</taxon>
        <taxon>Bacillales</taxon>
        <taxon>Paenibacillaceae</taxon>
        <taxon>Paenibacillus</taxon>
    </lineage>
</organism>
<evidence type="ECO:0000313" key="2">
    <source>
        <dbReference type="Proteomes" id="UP000518605"/>
    </source>
</evidence>
<comment type="caution">
    <text evidence="1">The sequence shown here is derived from an EMBL/GenBank/DDBJ whole genome shotgun (WGS) entry which is preliminary data.</text>
</comment>
<dbReference type="Proteomes" id="UP000518605">
    <property type="component" value="Unassembled WGS sequence"/>
</dbReference>
<proteinExistence type="predicted"/>
<dbReference type="EMBL" id="JACHXW010000031">
    <property type="protein sequence ID" value="MBB3156002.1"/>
    <property type="molecule type" value="Genomic_DNA"/>
</dbReference>
<sequence length="44" mass="5064">MTFNNHNKPFKGQAAPVIRITFFISYDEIRSHVMMVGTSMFSVI</sequence>
<dbReference type="AlphaFoldDB" id="A0A7W5CE23"/>
<evidence type="ECO:0000313" key="1">
    <source>
        <dbReference type="EMBL" id="MBB3156002.1"/>
    </source>
</evidence>
<protein>
    <submittedName>
        <fullName evidence="1">Uncharacterized protein</fullName>
    </submittedName>
</protein>